<feature type="transmembrane region" description="Helical" evidence="1">
    <location>
        <begin position="84"/>
        <end position="104"/>
    </location>
</feature>
<organism evidence="2 3">
    <name type="scientific">Sphingobacterium hotanense</name>
    <dbReference type="NCBI Taxonomy" id="649196"/>
    <lineage>
        <taxon>Bacteria</taxon>
        <taxon>Pseudomonadati</taxon>
        <taxon>Bacteroidota</taxon>
        <taxon>Sphingobacteriia</taxon>
        <taxon>Sphingobacteriales</taxon>
        <taxon>Sphingobacteriaceae</taxon>
        <taxon>Sphingobacterium</taxon>
    </lineage>
</organism>
<gene>
    <name evidence="2" type="ORF">HX018_14340</name>
</gene>
<evidence type="ECO:0000256" key="1">
    <source>
        <dbReference type="SAM" id="Phobius"/>
    </source>
</evidence>
<keyword evidence="3" id="KW-1185">Reference proteome</keyword>
<keyword evidence="1" id="KW-1133">Transmembrane helix</keyword>
<keyword evidence="1" id="KW-0812">Transmembrane</keyword>
<feature type="transmembrane region" description="Helical" evidence="1">
    <location>
        <begin position="61"/>
        <end position="78"/>
    </location>
</feature>
<dbReference type="Pfam" id="PF10097">
    <property type="entry name" value="DUF2335"/>
    <property type="match status" value="1"/>
</dbReference>
<comment type="caution">
    <text evidence="2">The sequence shown here is derived from an EMBL/GenBank/DDBJ whole genome shotgun (WGS) entry which is preliminary data.</text>
</comment>
<reference evidence="2" key="2">
    <citation type="journal article" date="2022" name="Sci. Total Environ.">
        <title>Prevalence, transmission, and molecular epidemiology of tet(X)-positive bacteria among humans, animals, and environmental niches in China: An epidemiological, and genomic-based study.</title>
        <authorList>
            <person name="Dong N."/>
            <person name="Zeng Y."/>
            <person name="Cai C."/>
            <person name="Sun C."/>
            <person name="Lu J."/>
            <person name="Liu C."/>
            <person name="Zhou H."/>
            <person name="Sun Q."/>
            <person name="Shu L."/>
            <person name="Wang H."/>
            <person name="Wang Y."/>
            <person name="Wang S."/>
            <person name="Wu C."/>
            <person name="Chan E.W."/>
            <person name="Chen G."/>
            <person name="Shen Z."/>
            <person name="Chen S."/>
            <person name="Zhang R."/>
        </authorList>
    </citation>
    <scope>NUCLEOTIDE SEQUENCE</scope>
    <source>
        <strain evidence="2">R1692</strain>
    </source>
</reference>
<proteinExistence type="predicted"/>
<keyword evidence="1" id="KW-0472">Membrane</keyword>
<dbReference type="Proteomes" id="UP001170954">
    <property type="component" value="Unassembled WGS sequence"/>
</dbReference>
<dbReference type="InterPro" id="IPR019284">
    <property type="entry name" value="RP532"/>
</dbReference>
<dbReference type="EMBL" id="JACAGK010000046">
    <property type="protein sequence ID" value="MDM1049419.1"/>
    <property type="molecule type" value="Genomic_DNA"/>
</dbReference>
<protein>
    <submittedName>
        <fullName evidence="2">DUF2335 domain-containing protein</fullName>
    </submittedName>
</protein>
<accession>A0ABT7NQ93</accession>
<evidence type="ECO:0000313" key="3">
    <source>
        <dbReference type="Proteomes" id="UP001170954"/>
    </source>
</evidence>
<name>A0ABT7NQ93_9SPHI</name>
<reference evidence="2" key="1">
    <citation type="submission" date="2020-06" db="EMBL/GenBank/DDBJ databases">
        <authorList>
            <person name="Dong N."/>
        </authorList>
    </citation>
    <scope>NUCLEOTIDE SEQUENCE</scope>
    <source>
        <strain evidence="2">R1692</strain>
    </source>
</reference>
<sequence length="110" mass="12089">MQMKSHSGPLPQPEIFEGYERVLPGCAERILLMAEKQQNHRMGLEKMHLGEQLFQSKLGQIFGLLIAGICIGTGAFLVMNGYELAGSILFGKTLLGLVTVFVIGKRSQQV</sequence>
<evidence type="ECO:0000313" key="2">
    <source>
        <dbReference type="EMBL" id="MDM1049419.1"/>
    </source>
</evidence>